<dbReference type="EMBL" id="DF970221">
    <property type="protein sequence ID" value="GAP66615.1"/>
    <property type="molecule type" value="Genomic_DNA"/>
</dbReference>
<dbReference type="Proteomes" id="UP000253740">
    <property type="component" value="Unassembled WGS sequence"/>
</dbReference>
<feature type="domain" description="4Fe-4S ferredoxin-type" evidence="9">
    <location>
        <begin position="184"/>
        <end position="213"/>
    </location>
</feature>
<keyword evidence="5" id="KW-0479">Metal-binding</keyword>
<dbReference type="PANTHER" id="PTHR43105:SF10">
    <property type="entry name" value="NADH-QUINONE OXIDOREDUCTASE SUBUNIT G"/>
    <property type="match status" value="1"/>
</dbReference>
<evidence type="ECO:0000256" key="2">
    <source>
        <dbReference type="ARBA" id="ARBA00007023"/>
    </source>
</evidence>
<dbReference type="CDD" id="cd00508">
    <property type="entry name" value="MopB_CT_Fdh-Nap-like"/>
    <property type="match status" value="1"/>
</dbReference>
<comment type="similarity">
    <text evidence="2">In the C-terminal section; belongs to the prokaryotic molybdopterin-containing oxidoreductase family.</text>
</comment>
<dbReference type="InterPro" id="IPR036010">
    <property type="entry name" value="2Fe-2S_ferredoxin-like_sf"/>
</dbReference>
<dbReference type="SUPFAM" id="SSF50692">
    <property type="entry name" value="ADC-like"/>
    <property type="match status" value="1"/>
</dbReference>
<dbReference type="Pfam" id="PF22117">
    <property type="entry name" value="Fer4_Nqo3"/>
    <property type="match status" value="1"/>
</dbReference>
<dbReference type="InterPro" id="IPR006963">
    <property type="entry name" value="Mopterin_OxRdtase_4Fe-4S_dom"/>
</dbReference>
<name>A0A0K8QNY9_9GAMM</name>
<keyword evidence="12" id="KW-1185">Reference proteome</keyword>
<dbReference type="CDD" id="cd00207">
    <property type="entry name" value="fer2"/>
    <property type="match status" value="1"/>
</dbReference>
<evidence type="ECO:0000259" key="10">
    <source>
        <dbReference type="PROSITE" id="PS51669"/>
    </source>
</evidence>
<evidence type="ECO:0000313" key="11">
    <source>
        <dbReference type="EMBL" id="GAP66615.1"/>
    </source>
</evidence>
<organism evidence="11">
    <name type="scientific">Mizugakiibacter sediminis</name>
    <dbReference type="NCBI Taxonomy" id="1475481"/>
    <lineage>
        <taxon>Bacteria</taxon>
        <taxon>Pseudomonadati</taxon>
        <taxon>Pseudomonadota</taxon>
        <taxon>Gammaproteobacteria</taxon>
        <taxon>Lysobacterales</taxon>
        <taxon>Rhodanobacteraceae</taxon>
        <taxon>Mizugakiibacter</taxon>
    </lineage>
</organism>
<dbReference type="RefSeq" id="WP_062537210.1">
    <property type="nucleotide sequence ID" value="NZ_DF970221.1"/>
</dbReference>
<dbReference type="InterPro" id="IPR001041">
    <property type="entry name" value="2Fe-2S_ferredoxin-type"/>
</dbReference>
<evidence type="ECO:0000259" key="9">
    <source>
        <dbReference type="PROSITE" id="PS51379"/>
    </source>
</evidence>
<dbReference type="PROSITE" id="PS51379">
    <property type="entry name" value="4FE4S_FER_2"/>
    <property type="match status" value="2"/>
</dbReference>
<dbReference type="AlphaFoldDB" id="A0A0K8QNY9"/>
<dbReference type="FunFam" id="3.30.70.20:FF:000035">
    <property type="entry name" value="Iron hydrogenase 1"/>
    <property type="match status" value="1"/>
</dbReference>
<dbReference type="GO" id="GO:0051539">
    <property type="term" value="F:4 iron, 4 sulfur cluster binding"/>
    <property type="evidence" value="ECO:0007669"/>
    <property type="project" value="UniProtKB-KW"/>
</dbReference>
<evidence type="ECO:0000256" key="7">
    <source>
        <dbReference type="ARBA" id="ARBA00023004"/>
    </source>
</evidence>
<sequence>MDTAPLRVTIDGETHAFPAGLTALQALRTLGRALPTLCHDDRLTPTGQCWSCAVEVSPARGLPFRPRPACREPLREGCEIRSGGAALDAFRRQMFEQLAERVAPAELERFPDKPLHCELLRHGIAARAPAAGTAPVDASHPHIRVDMNRCIGCLRCVRICDDLQGESVWRAVGNGADLRVVTAGEVPLADSACVGCGACVDTCPTAALTDARAWREPAATAWTRTVCPYCAVGCELEVGVADGRIVAARPALDGPANQGHLCAKGRYAQGYVDAPDRVTAPRLRRNGRWESAGWEEAIACAADGLRRIVAAHGPDAVGVLGSARATNEENYLAQKFARVVLGTNNVDCCARVCHTPSAVALGRMLGAGAATNSFDDIERAACFLVVGANPLENHPVAGARIRQRVRRGARLIVVDPRRTALAAIADVHLPLRPGTDVALLNALAHVLFAEDLLDRDFLAARVDGVEAFAAHVAPWTPERAAGLCGVPPEAIRAAARLYARARPAMCLHGLGLTEHVQGTEGVMALIDLALLTGQIGRPGAGVNPLRGQNNVQGAALMGCEPGSLTGGARLADARDRFAAVWGVAPPATPGLNLLGMLDAARAGRLKALYVIGYDVLASLADARVAAAALARLELVIVQDLFLNETARAFGHVFLPAVSSFEKDGTFTSSERRVQRVRRVLAPRGAALDDAQILCRLAAALGHGASFAQPQAEAVWDEVRRLWPAAAGLSYARLQTRGLQWPCVDAGDPGTAVLHVERFAHGARAVLAPIDPRADDERADADYPFLLGTGRHLHAFNVGTMTGRTPQQALRPTDTLDMHPYDARQLGLGDGMPVRVESRHGDAVLPLRVTDAVAPGRLFATFHDPVRAVNRLTGPRRDTITDTPDYKVTAVRVRPA</sequence>
<dbReference type="PANTHER" id="PTHR43105">
    <property type="entry name" value="RESPIRATORY NITRATE REDUCTASE"/>
    <property type="match status" value="1"/>
</dbReference>
<dbReference type="PIRSF" id="PIRSF036643">
    <property type="entry name" value="FDH_alpha"/>
    <property type="match status" value="1"/>
</dbReference>
<dbReference type="InterPro" id="IPR054351">
    <property type="entry name" value="NADH_UbQ_OxRdtase_ferredoxin"/>
</dbReference>
<dbReference type="InterPro" id="IPR017900">
    <property type="entry name" value="4Fe4S_Fe_S_CS"/>
</dbReference>
<dbReference type="Gene3D" id="2.20.25.90">
    <property type="entry name" value="ADC-like domains"/>
    <property type="match status" value="1"/>
</dbReference>
<keyword evidence="3" id="KW-0004">4Fe-4S</keyword>
<dbReference type="InterPro" id="IPR006478">
    <property type="entry name" value="Formate_DH_asu"/>
</dbReference>
<evidence type="ECO:0000256" key="6">
    <source>
        <dbReference type="ARBA" id="ARBA00022737"/>
    </source>
</evidence>
<protein>
    <submittedName>
        <fullName evidence="11">Formate dehydrogenase, alpha subunit</fullName>
    </submittedName>
</protein>
<dbReference type="SUPFAM" id="SSF54292">
    <property type="entry name" value="2Fe-2S ferredoxin-like"/>
    <property type="match status" value="1"/>
</dbReference>
<dbReference type="GO" id="GO:0003954">
    <property type="term" value="F:NADH dehydrogenase activity"/>
    <property type="evidence" value="ECO:0007669"/>
    <property type="project" value="TreeGrafter"/>
</dbReference>
<dbReference type="InterPro" id="IPR006657">
    <property type="entry name" value="MoPterin_dinucl-bd_dom"/>
</dbReference>
<dbReference type="Gene3D" id="2.40.40.20">
    <property type="match status" value="1"/>
</dbReference>
<accession>A0A0K8QNY9</accession>
<dbReference type="PROSITE" id="PS51669">
    <property type="entry name" value="4FE4S_MOW_BIS_MGD"/>
    <property type="match status" value="1"/>
</dbReference>
<dbReference type="PROSITE" id="PS00198">
    <property type="entry name" value="4FE4S_FER_1"/>
    <property type="match status" value="1"/>
</dbReference>
<evidence type="ECO:0000313" key="12">
    <source>
        <dbReference type="Proteomes" id="UP000253740"/>
    </source>
</evidence>
<dbReference type="GO" id="GO:1990204">
    <property type="term" value="C:oxidoreductase complex"/>
    <property type="evidence" value="ECO:0007669"/>
    <property type="project" value="UniProtKB-ARBA"/>
</dbReference>
<proteinExistence type="inferred from homology"/>
<dbReference type="InterPro" id="IPR027467">
    <property type="entry name" value="MopterinOxRdtase_cofactor_BS"/>
</dbReference>
<evidence type="ECO:0000256" key="5">
    <source>
        <dbReference type="ARBA" id="ARBA00022723"/>
    </source>
</evidence>
<dbReference type="GO" id="GO:0015942">
    <property type="term" value="P:formate metabolic process"/>
    <property type="evidence" value="ECO:0007669"/>
    <property type="project" value="InterPro"/>
</dbReference>
<evidence type="ECO:0000256" key="3">
    <source>
        <dbReference type="ARBA" id="ARBA00022485"/>
    </source>
</evidence>
<dbReference type="InterPro" id="IPR017896">
    <property type="entry name" value="4Fe4S_Fe-S-bd"/>
</dbReference>
<dbReference type="Pfam" id="PF00384">
    <property type="entry name" value="Molybdopterin"/>
    <property type="match status" value="1"/>
</dbReference>
<dbReference type="SUPFAM" id="SSF54862">
    <property type="entry name" value="4Fe-4S ferredoxins"/>
    <property type="match status" value="1"/>
</dbReference>
<dbReference type="GO" id="GO:0022904">
    <property type="term" value="P:respiratory electron transport chain"/>
    <property type="evidence" value="ECO:0007669"/>
    <property type="project" value="TreeGrafter"/>
</dbReference>
<keyword evidence="4" id="KW-0500">Molybdenum</keyword>
<dbReference type="Gene3D" id="3.40.50.740">
    <property type="match status" value="1"/>
</dbReference>
<reference evidence="11" key="1">
    <citation type="submission" date="2015-08" db="EMBL/GenBank/DDBJ databases">
        <title>Complete DNA Sequence of Pseudomonas syringae pv. actinidiae, the Causal Agent of Kiwifruit Canker Disease.</title>
        <authorList>
            <person name="Rikkerink E.H.A."/>
            <person name="Fineran P.C."/>
        </authorList>
    </citation>
    <scope>NUCLEOTIDE SEQUENCE</scope>
    <source>
        <strain evidence="11">SkMP5</strain>
    </source>
</reference>
<dbReference type="Gene3D" id="3.10.20.740">
    <property type="match status" value="1"/>
</dbReference>
<keyword evidence="8" id="KW-0411">Iron-sulfur</keyword>
<dbReference type="GO" id="GO:0043546">
    <property type="term" value="F:molybdopterin cofactor binding"/>
    <property type="evidence" value="ECO:0007669"/>
    <property type="project" value="InterPro"/>
</dbReference>
<dbReference type="PROSITE" id="PS00551">
    <property type="entry name" value="MOLYBDOPTERIN_PROK_1"/>
    <property type="match status" value="1"/>
</dbReference>
<evidence type="ECO:0000256" key="8">
    <source>
        <dbReference type="ARBA" id="ARBA00023014"/>
    </source>
</evidence>
<dbReference type="OrthoDB" id="9810782at2"/>
<dbReference type="Pfam" id="PF04879">
    <property type="entry name" value="Molybdop_Fe4S4"/>
    <property type="match status" value="1"/>
</dbReference>
<dbReference type="STRING" id="1475481.GCA_000953855_01968"/>
<feature type="domain" description="4Fe-4S Mo/W bis-MGD-type" evidence="10">
    <location>
        <begin position="220"/>
        <end position="276"/>
    </location>
</feature>
<comment type="cofactor">
    <cofactor evidence="1">
        <name>Mo-bis(molybdopterin guanine dinucleotide)</name>
        <dbReference type="ChEBI" id="CHEBI:60539"/>
    </cofactor>
</comment>
<dbReference type="SUPFAM" id="SSF53706">
    <property type="entry name" value="Formate dehydrogenase/DMSO reductase, domains 1-3"/>
    <property type="match status" value="1"/>
</dbReference>
<dbReference type="Gene3D" id="3.30.70.20">
    <property type="match status" value="1"/>
</dbReference>
<dbReference type="InterPro" id="IPR006656">
    <property type="entry name" value="Mopterin_OxRdtase"/>
</dbReference>
<dbReference type="NCBIfam" id="TIGR01591">
    <property type="entry name" value="Fdh-alpha"/>
    <property type="match status" value="1"/>
</dbReference>
<dbReference type="Pfam" id="PF13510">
    <property type="entry name" value="Fer2_4"/>
    <property type="match status" value="1"/>
</dbReference>
<dbReference type="Gene3D" id="3.40.228.10">
    <property type="entry name" value="Dimethylsulfoxide Reductase, domain 2"/>
    <property type="match status" value="1"/>
</dbReference>
<dbReference type="GO" id="GO:0046872">
    <property type="term" value="F:metal ion binding"/>
    <property type="evidence" value="ECO:0007669"/>
    <property type="project" value="UniProtKB-KW"/>
</dbReference>
<evidence type="ECO:0000256" key="4">
    <source>
        <dbReference type="ARBA" id="ARBA00022505"/>
    </source>
</evidence>
<feature type="domain" description="4Fe-4S ferredoxin-type" evidence="9">
    <location>
        <begin position="141"/>
        <end position="160"/>
    </location>
</feature>
<dbReference type="GO" id="GO:0016020">
    <property type="term" value="C:membrane"/>
    <property type="evidence" value="ECO:0007669"/>
    <property type="project" value="TreeGrafter"/>
</dbReference>
<evidence type="ECO:0000256" key="1">
    <source>
        <dbReference type="ARBA" id="ARBA00001942"/>
    </source>
</evidence>
<dbReference type="InterPro" id="IPR009010">
    <property type="entry name" value="Asp_de-COase-like_dom_sf"/>
</dbReference>
<dbReference type="InterPro" id="IPR050123">
    <property type="entry name" value="Prok_molybdopt-oxidoreductase"/>
</dbReference>
<dbReference type="Pfam" id="PF01568">
    <property type="entry name" value="Molydop_binding"/>
    <property type="match status" value="1"/>
</dbReference>
<dbReference type="SMART" id="SM00926">
    <property type="entry name" value="Molybdop_Fe4S4"/>
    <property type="match status" value="1"/>
</dbReference>
<keyword evidence="7" id="KW-0408">Iron</keyword>
<gene>
    <name evidence="11" type="ORF">MBSD_n1926</name>
</gene>
<dbReference type="GO" id="GO:0008863">
    <property type="term" value="F:formate dehydrogenase (NAD+) activity"/>
    <property type="evidence" value="ECO:0007669"/>
    <property type="project" value="InterPro"/>
</dbReference>
<keyword evidence="6" id="KW-0677">Repeat</keyword>